<evidence type="ECO:0000256" key="4">
    <source>
        <dbReference type="ARBA" id="ARBA00013198"/>
    </source>
</evidence>
<feature type="region of interest" description="Disordered" evidence="6">
    <location>
        <begin position="447"/>
        <end position="484"/>
    </location>
</feature>
<feature type="compositionally biased region" description="Pro residues" evidence="6">
    <location>
        <begin position="1021"/>
        <end position="1030"/>
    </location>
</feature>
<dbReference type="Pfam" id="PF01182">
    <property type="entry name" value="Glucosamine_iso"/>
    <property type="match status" value="1"/>
</dbReference>
<comment type="pathway">
    <text evidence="2">Carbohydrate degradation; pentose phosphate pathway; D-ribulose 5-phosphate from D-glucose 6-phosphate (oxidative stage): step 2/3.</text>
</comment>
<feature type="compositionally biased region" description="Polar residues" evidence="6">
    <location>
        <begin position="987"/>
        <end position="1017"/>
    </location>
</feature>
<evidence type="ECO:0000256" key="3">
    <source>
        <dbReference type="ARBA" id="ARBA00010662"/>
    </source>
</evidence>
<feature type="compositionally biased region" description="Basic and acidic residues" evidence="6">
    <location>
        <begin position="971"/>
        <end position="982"/>
    </location>
</feature>
<accession>A0A2N5SX80</accession>
<evidence type="ECO:0000256" key="1">
    <source>
        <dbReference type="ARBA" id="ARBA00000832"/>
    </source>
</evidence>
<feature type="region of interest" description="Disordered" evidence="6">
    <location>
        <begin position="108"/>
        <end position="149"/>
    </location>
</feature>
<dbReference type="InterPro" id="IPR039104">
    <property type="entry name" value="6PGL"/>
</dbReference>
<comment type="catalytic activity">
    <reaction evidence="1">
        <text>6-phospho-D-glucono-1,5-lactone + H2O = 6-phospho-D-gluconate + H(+)</text>
        <dbReference type="Rhea" id="RHEA:12556"/>
        <dbReference type="ChEBI" id="CHEBI:15377"/>
        <dbReference type="ChEBI" id="CHEBI:15378"/>
        <dbReference type="ChEBI" id="CHEBI:57955"/>
        <dbReference type="ChEBI" id="CHEBI:58759"/>
        <dbReference type="EC" id="3.1.1.31"/>
    </reaction>
</comment>
<dbReference type="Gene3D" id="3.40.50.1360">
    <property type="match status" value="1"/>
</dbReference>
<dbReference type="EC" id="3.1.1.31" evidence="4"/>
<dbReference type="InterPro" id="IPR037171">
    <property type="entry name" value="NagB/RpiA_transferase-like"/>
</dbReference>
<evidence type="ECO:0000256" key="2">
    <source>
        <dbReference type="ARBA" id="ARBA00004961"/>
    </source>
</evidence>
<comment type="similarity">
    <text evidence="3">Belongs to the glucosamine/galactosamine-6-phosphate isomerase family. 6-phosphogluconolactonase subfamily.</text>
</comment>
<dbReference type="SUPFAM" id="SSF100950">
    <property type="entry name" value="NagB/RpiA/CoA transferase-like"/>
    <property type="match status" value="1"/>
</dbReference>
<dbReference type="OrthoDB" id="432544at2759"/>
<evidence type="ECO:0000259" key="7">
    <source>
        <dbReference type="Pfam" id="PF01182"/>
    </source>
</evidence>
<feature type="compositionally biased region" description="Polar residues" evidence="6">
    <location>
        <begin position="455"/>
        <end position="471"/>
    </location>
</feature>
<reference evidence="8 9" key="1">
    <citation type="submission" date="2017-11" db="EMBL/GenBank/DDBJ databases">
        <title>De novo assembly and phasing of dikaryotic genomes from two isolates of Puccinia coronata f. sp. avenae, the causal agent of oat crown rust.</title>
        <authorList>
            <person name="Miller M.E."/>
            <person name="Zhang Y."/>
            <person name="Omidvar V."/>
            <person name="Sperschneider J."/>
            <person name="Schwessinger B."/>
            <person name="Raley C."/>
            <person name="Palmer J.M."/>
            <person name="Garnica D."/>
            <person name="Upadhyaya N."/>
            <person name="Rathjen J."/>
            <person name="Taylor J.M."/>
            <person name="Park R.F."/>
            <person name="Dodds P.N."/>
            <person name="Hirsch C.D."/>
            <person name="Kianian S.F."/>
            <person name="Figueroa M."/>
        </authorList>
    </citation>
    <scope>NUCLEOTIDE SEQUENCE [LARGE SCALE GENOMIC DNA]</scope>
    <source>
        <strain evidence="8">12NC29</strain>
    </source>
</reference>
<dbReference type="Proteomes" id="UP000235388">
    <property type="component" value="Unassembled WGS sequence"/>
</dbReference>
<dbReference type="GO" id="GO:0017057">
    <property type="term" value="F:6-phosphogluconolactonase activity"/>
    <property type="evidence" value="ECO:0007669"/>
    <property type="project" value="UniProtKB-EC"/>
</dbReference>
<feature type="compositionally biased region" description="Polar residues" evidence="6">
    <location>
        <begin position="1305"/>
        <end position="1340"/>
    </location>
</feature>
<comment type="caution">
    <text evidence="8">The sequence shown here is derived from an EMBL/GenBank/DDBJ whole genome shotgun (WGS) entry which is preliminary data.</text>
</comment>
<evidence type="ECO:0000313" key="9">
    <source>
        <dbReference type="Proteomes" id="UP000235388"/>
    </source>
</evidence>
<dbReference type="InterPro" id="IPR006148">
    <property type="entry name" value="Glc/Gal-6P_isomerase"/>
</dbReference>
<dbReference type="GO" id="GO:0005975">
    <property type="term" value="P:carbohydrate metabolic process"/>
    <property type="evidence" value="ECO:0007669"/>
    <property type="project" value="InterPro"/>
</dbReference>
<feature type="region of interest" description="Disordered" evidence="6">
    <location>
        <begin position="496"/>
        <end position="516"/>
    </location>
</feature>
<sequence length="1551" mass="164874">MAKEAMILSNPSLRSVRGDDNCALPSPVKETQKVPPPPPTRSKVIQLAKTFGSSNPSPPTSAKSSQASIPSPKDSTHTLDSSPSIPPVSLPPSTAEPALEFLAHPPVIQGASTSHPTPQLNSQRSIEATTMPSPAGTNSKSTPVSSTSLPALRSSSLFKPRLSIGNNLLSSIFRSQTTSAAVGPEPAVIDPLAPVLHCYTNPAGMSDDLGDYIISAQDQAIERHQKFIVAISGSSLPTLIASGLIDNPKVKWDTWKVFFTDERIVPLDHKDSNFANSMVALFGKVPIDCSQLVSIMGLPPDDIDLDEMAPVVLSIYMARILEELDWSADGDQLPQFDLILLGMGEDRHTCSLFPSHKLLDDQAIISWCNNAPHPPTHRITMTLSALNAAHELAFICAGLSIEDTLAAVLDQDPSPTRPASLVKLGHKSVVLFVDQAAAAKTQYPRTTLRSTLSSDTPEASNVLSAPQSDLPATQGDLPAAQSDLPAAHSDLPAAQRDLLDPPSKLPTPTNSSERASHDGLQLEGVHLDSNASVANNELSPRRIPQERVSQSSLEPSKLGGRIVDVMRLGYPYNLRVYPPVYPHIVKLLNCPALPVMESDLPPKESHLTLSPSTTQEVFDDVDEEDTLVQPQHQVTYLEKEVFQAPLSLNHSNEPAPVVKRSLLTLDSLSPNVVQKLADARPISLTLLLYFPQVPQPKQAPTSNFDAGGPIGYPYNLIIYPAVYPHVQDFVYSQLPPSFPACDEASEAVQPTQQAKRTPAPLPPFLAEVNRSHGIAYQFSPGLEAGPISLTTDKTTRSIVDPKSPVAAMRSTLSPAFYLPSKALHLPTSPRIFTPSLHESQPKDSLTPAGSPLALRALPTTLPQQYHSGAQASDSEIQRLKGLSSPVSIIPSNLPDLFYPADPHQYSPARRIISPSLPFNHSVSAKEGLTPAIPAAALKAPSSALSSGFFGSAGKASSTTESTAEIVDKNTAEDLPKSEEENCHQPAETDQQSDGSYLHLSMNNSSMHSQTTLHQLTNDDWPPTPPSPDRLPSPDLMSRLATTPMATHHADGSSNVNMIKPQFPHFKSCAAPVGDQSSSSLIESDQDVHMTSMAEASLATPSVGQFHNRPRAGAEAQLEPSYVLSTSPENLDKNSSDCSTLLISDSHAQLDSLPPTATNGLGLELGEIESKLDGHAIPLNQWISRSCSLNAYQRQLSTVELLAGKGLVQSSGLSECQINSLHLLGERDVDGMGSEISPPCLASPTLERLVLTPCTSPTFPKKFPTYQAAALTANDEPSFLSPPQIEADCNFPQVLLSQASIASTSRPSSLSITPTCANESTGGQPGQSRPTSSGEAPTPTQVLPPDGKSRSELVGSSSSHFNSPILPPLSLNVDLSDPLLAATTARSGTDNDTPSSQSDQLIYRARHLKAKCTMAKKATPAVAPDRETGVALVPTTGAASVSTTGVASVPTTGVASVCTNRCYIASYEPVLHRQVQAGVTSVCTTSVALRCVEVKLRLIDIVSIEADIASCQTEVVLVDLKTTAADDASGVTYIGMSPVDADTGNVTPALSM</sequence>
<proteinExistence type="inferred from homology"/>
<dbReference type="PANTHER" id="PTHR11054:SF0">
    <property type="entry name" value="6-PHOSPHOGLUCONOLACTONASE"/>
    <property type="match status" value="1"/>
</dbReference>
<dbReference type="EMBL" id="PGCJ01000842">
    <property type="protein sequence ID" value="PLW17840.1"/>
    <property type="molecule type" value="Genomic_DNA"/>
</dbReference>
<evidence type="ECO:0000313" key="8">
    <source>
        <dbReference type="EMBL" id="PLW17840.1"/>
    </source>
</evidence>
<dbReference type="FunFam" id="3.40.50.1360:FF:000005">
    <property type="entry name" value="6-phosphogluconolactonase"/>
    <property type="match status" value="1"/>
</dbReference>
<organism evidence="8 9">
    <name type="scientific">Puccinia coronata f. sp. avenae</name>
    <dbReference type="NCBI Taxonomy" id="200324"/>
    <lineage>
        <taxon>Eukaryota</taxon>
        <taxon>Fungi</taxon>
        <taxon>Dikarya</taxon>
        <taxon>Basidiomycota</taxon>
        <taxon>Pucciniomycotina</taxon>
        <taxon>Pucciniomycetes</taxon>
        <taxon>Pucciniales</taxon>
        <taxon>Pucciniaceae</taxon>
        <taxon>Puccinia</taxon>
    </lineage>
</organism>
<dbReference type="PANTHER" id="PTHR11054">
    <property type="entry name" value="6-PHOSPHOGLUCONOLACTONASE"/>
    <property type="match status" value="1"/>
</dbReference>
<feature type="region of interest" description="Disordered" evidence="6">
    <location>
        <begin position="1"/>
        <end position="94"/>
    </location>
</feature>
<protein>
    <recommendedName>
        <fullName evidence="4">6-phosphogluconolactonase</fullName>
        <ecNumber evidence="4">3.1.1.31</ecNumber>
    </recommendedName>
</protein>
<dbReference type="NCBIfam" id="TIGR01198">
    <property type="entry name" value="pgl"/>
    <property type="match status" value="1"/>
</dbReference>
<dbReference type="CDD" id="cd01400">
    <property type="entry name" value="6PGL"/>
    <property type="match status" value="1"/>
</dbReference>
<feature type="compositionally biased region" description="Polar residues" evidence="6">
    <location>
        <begin position="110"/>
        <end position="144"/>
    </location>
</feature>
<keyword evidence="9" id="KW-1185">Reference proteome</keyword>
<dbReference type="GO" id="GO:0006098">
    <property type="term" value="P:pentose-phosphate shunt"/>
    <property type="evidence" value="ECO:0007669"/>
    <property type="project" value="InterPro"/>
</dbReference>
<name>A0A2N5SX80_9BASI</name>
<evidence type="ECO:0000256" key="5">
    <source>
        <dbReference type="ARBA" id="ARBA00022801"/>
    </source>
</evidence>
<evidence type="ECO:0000256" key="6">
    <source>
        <dbReference type="SAM" id="MobiDB-lite"/>
    </source>
</evidence>
<feature type="compositionally biased region" description="Polar residues" evidence="6">
    <location>
        <begin position="51"/>
        <end position="69"/>
    </location>
</feature>
<dbReference type="STRING" id="200324.A0A2N5SX80"/>
<dbReference type="InterPro" id="IPR005900">
    <property type="entry name" value="6-phosphogluconolactonase_DevB"/>
</dbReference>
<keyword evidence="5" id="KW-0378">Hydrolase</keyword>
<feature type="region of interest" description="Disordered" evidence="6">
    <location>
        <begin position="1305"/>
        <end position="1360"/>
    </location>
</feature>
<feature type="region of interest" description="Disordered" evidence="6">
    <location>
        <begin position="971"/>
        <end position="1036"/>
    </location>
</feature>
<gene>
    <name evidence="8" type="ORF">PCANC_15560</name>
</gene>
<feature type="domain" description="Glucosamine/galactosamine-6-phosphate isomerase" evidence="7">
    <location>
        <begin position="202"/>
        <end position="429"/>
    </location>
</feature>